<dbReference type="InterPro" id="IPR001005">
    <property type="entry name" value="SANT/Myb"/>
</dbReference>
<feature type="domain" description="Myb-like" evidence="8">
    <location>
        <begin position="73"/>
        <end position="124"/>
    </location>
</feature>
<dbReference type="OrthoDB" id="2143914at2759"/>
<dbReference type="InterPro" id="IPR050560">
    <property type="entry name" value="MYB_TF"/>
</dbReference>
<feature type="compositionally biased region" description="Low complexity" evidence="7">
    <location>
        <begin position="38"/>
        <end position="49"/>
    </location>
</feature>
<evidence type="ECO:0000313" key="11">
    <source>
        <dbReference type="EnsemblPlants" id="KQJ98405"/>
    </source>
</evidence>
<dbReference type="PANTHER" id="PTHR45614">
    <property type="entry name" value="MYB PROTEIN-RELATED"/>
    <property type="match status" value="1"/>
</dbReference>
<dbReference type="Gene3D" id="1.10.10.60">
    <property type="entry name" value="Homeodomain-like"/>
    <property type="match status" value="2"/>
</dbReference>
<feature type="region of interest" description="Disordered" evidence="7">
    <location>
        <begin position="21"/>
        <end position="81"/>
    </location>
</feature>
<dbReference type="PROSITE" id="PS51294">
    <property type="entry name" value="HTH_MYB"/>
    <property type="match status" value="2"/>
</dbReference>
<sequence>MPCSSVSPPWLLRVAAEQAAAAASSSSSSTKGGGRVLTATMDDTGATTGAAGGYNNNGQQESCSSGQSSRQQQQLAARGHWRPAEDAKLRELVALYGPQNWNLIAEKLDGRSGKSCRLRWFNQLDPRISKRPFSDEEEERLMGAHRFYGNKWAMIARLFPGRTDNAVKNHWHVIMARKYREQSTAYRRRKLNQAVQRKLDSSSSSSVLPLSTAAAGPGAGHVDFQQQQFDYSAGADGFSFRHYCFPPFHGGSGAAAIAAASVQEPSFCLFPGPSAALVHDGRLMTGWGGGDQGMGLARYGDAPPPFLLPASHGGWIAGGGSHHELARFISDEAINGPPAGAARDHQQQQQQQGAHFDFDQAAASPTFIDFLGVGAT</sequence>
<dbReference type="InterPro" id="IPR017930">
    <property type="entry name" value="Myb_dom"/>
</dbReference>
<evidence type="ECO:0000256" key="2">
    <source>
        <dbReference type="ARBA" id="ARBA00022737"/>
    </source>
</evidence>
<dbReference type="RefSeq" id="XP_014755863.1">
    <property type="nucleotide sequence ID" value="XM_014900377.2"/>
</dbReference>
<dbReference type="AlphaFoldDB" id="I1I7C4"/>
<gene>
    <name evidence="11" type="primary">LOC100838603</name>
    <name evidence="10" type="ORF">BRADI_3g36740v3</name>
</gene>
<evidence type="ECO:0000259" key="9">
    <source>
        <dbReference type="PROSITE" id="PS51294"/>
    </source>
</evidence>
<dbReference type="Gramene" id="KQJ98405">
    <property type="protein sequence ID" value="KQJ98405"/>
    <property type="gene ID" value="BRADI_3g36740v3"/>
</dbReference>
<dbReference type="PANTHER" id="PTHR45614:SF175">
    <property type="entry name" value="TRANSCRIPTION FACTOR MYB105-RELATED"/>
    <property type="match status" value="1"/>
</dbReference>
<feature type="domain" description="HTH myb-type" evidence="9">
    <location>
        <begin position="78"/>
        <end position="128"/>
    </location>
</feature>
<dbReference type="GO" id="GO:0000981">
    <property type="term" value="F:DNA-binding transcription factor activity, RNA polymerase II-specific"/>
    <property type="evidence" value="ECO:0000318"/>
    <property type="project" value="GO_Central"/>
</dbReference>
<dbReference type="GO" id="GO:0000978">
    <property type="term" value="F:RNA polymerase II cis-regulatory region sequence-specific DNA binding"/>
    <property type="evidence" value="ECO:0000318"/>
    <property type="project" value="GO_Central"/>
</dbReference>
<dbReference type="eggNOG" id="KOG0048">
    <property type="taxonomic scope" value="Eukaryota"/>
</dbReference>
<keyword evidence="4" id="KW-0238">DNA-binding</keyword>
<reference evidence="10 11" key="1">
    <citation type="journal article" date="2010" name="Nature">
        <title>Genome sequencing and analysis of the model grass Brachypodium distachyon.</title>
        <authorList>
            <consortium name="International Brachypodium Initiative"/>
        </authorList>
    </citation>
    <scope>NUCLEOTIDE SEQUENCE [LARGE SCALE GENOMIC DNA]</scope>
    <source>
        <strain evidence="10 11">Bd21</strain>
    </source>
</reference>
<keyword evidence="2" id="KW-0677">Repeat</keyword>
<evidence type="ECO:0000256" key="7">
    <source>
        <dbReference type="SAM" id="MobiDB-lite"/>
    </source>
</evidence>
<keyword evidence="3" id="KW-0805">Transcription regulation</keyword>
<dbReference type="FunFam" id="1.10.10.60:FF:000356">
    <property type="entry name" value="MYB transcription factor"/>
    <property type="match status" value="1"/>
</dbReference>
<evidence type="ECO:0000256" key="5">
    <source>
        <dbReference type="ARBA" id="ARBA00023163"/>
    </source>
</evidence>
<evidence type="ECO:0000256" key="6">
    <source>
        <dbReference type="ARBA" id="ARBA00023242"/>
    </source>
</evidence>
<evidence type="ECO:0000256" key="1">
    <source>
        <dbReference type="ARBA" id="ARBA00004123"/>
    </source>
</evidence>
<dbReference type="EMBL" id="CM000882">
    <property type="protein sequence ID" value="KQJ98405.1"/>
    <property type="molecule type" value="Genomic_DNA"/>
</dbReference>
<keyword evidence="5" id="KW-0804">Transcription</keyword>
<evidence type="ECO:0000256" key="3">
    <source>
        <dbReference type="ARBA" id="ARBA00023015"/>
    </source>
</evidence>
<evidence type="ECO:0000313" key="10">
    <source>
        <dbReference type="EMBL" id="KQJ98405.1"/>
    </source>
</evidence>
<keyword evidence="12" id="KW-1185">Reference proteome</keyword>
<dbReference type="KEGG" id="bdi:100838603"/>
<name>I1I7C4_BRADI</name>
<feature type="domain" description="Myb-like" evidence="8">
    <location>
        <begin position="125"/>
        <end position="175"/>
    </location>
</feature>
<protein>
    <submittedName>
        <fullName evidence="10 11">Uncharacterized protein</fullName>
    </submittedName>
</protein>
<organism evidence="10">
    <name type="scientific">Brachypodium distachyon</name>
    <name type="common">Purple false brome</name>
    <name type="synonym">Trachynia distachya</name>
    <dbReference type="NCBI Taxonomy" id="15368"/>
    <lineage>
        <taxon>Eukaryota</taxon>
        <taxon>Viridiplantae</taxon>
        <taxon>Streptophyta</taxon>
        <taxon>Embryophyta</taxon>
        <taxon>Tracheophyta</taxon>
        <taxon>Spermatophyta</taxon>
        <taxon>Magnoliopsida</taxon>
        <taxon>Liliopsida</taxon>
        <taxon>Poales</taxon>
        <taxon>Poaceae</taxon>
        <taxon>BOP clade</taxon>
        <taxon>Pooideae</taxon>
        <taxon>Stipodae</taxon>
        <taxon>Brachypodieae</taxon>
        <taxon>Brachypodium</taxon>
    </lineage>
</organism>
<dbReference type="GO" id="GO:0005634">
    <property type="term" value="C:nucleus"/>
    <property type="evidence" value="ECO:0000318"/>
    <property type="project" value="GO_Central"/>
</dbReference>
<feature type="domain" description="HTH myb-type" evidence="9">
    <location>
        <begin position="130"/>
        <end position="179"/>
    </location>
</feature>
<feature type="compositionally biased region" description="Low complexity" evidence="7">
    <location>
        <begin position="59"/>
        <end position="74"/>
    </location>
</feature>
<dbReference type="EnsemblPlants" id="KQJ98405">
    <property type="protein sequence ID" value="KQJ98405"/>
    <property type="gene ID" value="BRADI_3g36740v3"/>
</dbReference>
<reference evidence="10" key="2">
    <citation type="submission" date="2017-06" db="EMBL/GenBank/DDBJ databases">
        <title>WGS assembly of Brachypodium distachyon.</title>
        <authorList>
            <consortium name="The International Brachypodium Initiative"/>
            <person name="Lucas S."/>
            <person name="Harmon-Smith M."/>
            <person name="Lail K."/>
            <person name="Tice H."/>
            <person name="Grimwood J."/>
            <person name="Bruce D."/>
            <person name="Barry K."/>
            <person name="Shu S."/>
            <person name="Lindquist E."/>
            <person name="Wang M."/>
            <person name="Pitluck S."/>
            <person name="Vogel J.P."/>
            <person name="Garvin D.F."/>
            <person name="Mockler T.C."/>
            <person name="Schmutz J."/>
            <person name="Rokhsar D."/>
            <person name="Bevan M.W."/>
        </authorList>
    </citation>
    <scope>NUCLEOTIDE SEQUENCE</scope>
    <source>
        <strain evidence="10">Bd21</strain>
    </source>
</reference>
<dbReference type="CDD" id="cd00167">
    <property type="entry name" value="SANT"/>
    <property type="match status" value="2"/>
</dbReference>
<dbReference type="PROSITE" id="PS50090">
    <property type="entry name" value="MYB_LIKE"/>
    <property type="match status" value="2"/>
</dbReference>
<accession>I1I7C4</accession>
<evidence type="ECO:0000259" key="8">
    <source>
        <dbReference type="PROSITE" id="PS50090"/>
    </source>
</evidence>
<reference evidence="11" key="3">
    <citation type="submission" date="2018-08" db="UniProtKB">
        <authorList>
            <consortium name="EnsemblPlants"/>
        </authorList>
    </citation>
    <scope>IDENTIFICATION</scope>
    <source>
        <strain evidence="11">cv. Bd21</strain>
    </source>
</reference>
<dbReference type="GO" id="GO:0006355">
    <property type="term" value="P:regulation of DNA-templated transcription"/>
    <property type="evidence" value="ECO:0000318"/>
    <property type="project" value="GO_Central"/>
</dbReference>
<dbReference type="InterPro" id="IPR009057">
    <property type="entry name" value="Homeodomain-like_sf"/>
</dbReference>
<dbReference type="Pfam" id="PF13921">
    <property type="entry name" value="Myb_DNA-bind_6"/>
    <property type="match status" value="1"/>
</dbReference>
<feature type="region of interest" description="Disordered" evidence="7">
    <location>
        <begin position="334"/>
        <end position="354"/>
    </location>
</feature>
<proteinExistence type="predicted"/>
<dbReference type="Proteomes" id="UP000008810">
    <property type="component" value="Chromosome 3"/>
</dbReference>
<dbReference type="OMA" id="SFRHYCF"/>
<dbReference type="SMART" id="SM00717">
    <property type="entry name" value="SANT"/>
    <property type="match status" value="2"/>
</dbReference>
<evidence type="ECO:0000256" key="4">
    <source>
        <dbReference type="ARBA" id="ARBA00023125"/>
    </source>
</evidence>
<dbReference type="GeneID" id="100838603"/>
<dbReference type="SUPFAM" id="SSF46689">
    <property type="entry name" value="Homeodomain-like"/>
    <property type="match status" value="1"/>
</dbReference>
<dbReference type="HOGENOM" id="CLU_028567_18_3_1"/>
<dbReference type="FunFam" id="1.10.10.60:FF:000060">
    <property type="entry name" value="MYB transcription factor"/>
    <property type="match status" value="1"/>
</dbReference>
<comment type="subcellular location">
    <subcellularLocation>
        <location evidence="1">Nucleus</location>
    </subcellularLocation>
</comment>
<evidence type="ECO:0000313" key="12">
    <source>
        <dbReference type="Proteomes" id="UP000008810"/>
    </source>
</evidence>
<keyword evidence="6" id="KW-0539">Nucleus</keyword>